<keyword evidence="2 5" id="KW-0560">Oxidoreductase</keyword>
<proteinExistence type="inferred from homology"/>
<evidence type="ECO:0000256" key="3">
    <source>
        <dbReference type="ARBA" id="ARBA00023027"/>
    </source>
</evidence>
<dbReference type="PANTHER" id="PTHR42789:SF1">
    <property type="entry name" value="D-ISOMER SPECIFIC 2-HYDROXYACID DEHYDROGENASE FAMILY PROTEIN (AFU_ORTHOLOGUE AFUA_6G10090)"/>
    <property type="match status" value="1"/>
</dbReference>
<keyword evidence="3" id="KW-0520">NAD</keyword>
<dbReference type="SUPFAM" id="SSF52283">
    <property type="entry name" value="Formate/glycerate dehydrogenase catalytic domain-like"/>
    <property type="match status" value="1"/>
</dbReference>
<evidence type="ECO:0000313" key="6">
    <source>
        <dbReference type="Proteomes" id="UP000838821"/>
    </source>
</evidence>
<comment type="caution">
    <text evidence="5">The sequence shown here is derived from an EMBL/GenBank/DDBJ whole genome shotgun (WGS) entry which is preliminary data.</text>
</comment>
<dbReference type="Gene3D" id="3.40.50.720">
    <property type="entry name" value="NAD(P)-binding Rossmann-like Domain"/>
    <property type="match status" value="2"/>
</dbReference>
<comment type="similarity">
    <text evidence="1">Belongs to the D-isomer specific 2-hydroxyacid dehydrogenase family.</text>
</comment>
<evidence type="ECO:0000256" key="2">
    <source>
        <dbReference type="ARBA" id="ARBA00023002"/>
    </source>
</evidence>
<accession>A0ABN8H7X6</accession>
<dbReference type="InterPro" id="IPR006140">
    <property type="entry name" value="D-isomer_DH_NAD-bd"/>
</dbReference>
<dbReference type="RefSeq" id="WP_236292204.1">
    <property type="nucleotide sequence ID" value="NZ_CAKMMW010000027.1"/>
</dbReference>
<reference evidence="5" key="1">
    <citation type="submission" date="2022-01" db="EMBL/GenBank/DDBJ databases">
        <authorList>
            <person name="Criscuolo A."/>
        </authorList>
    </citation>
    <scope>NUCLEOTIDE SEQUENCE</scope>
    <source>
        <strain evidence="5">CIP111891</strain>
    </source>
</reference>
<dbReference type="InterPro" id="IPR050857">
    <property type="entry name" value="D-2-hydroxyacid_DH"/>
</dbReference>
<name>A0ABN8H7X6_9BACL</name>
<feature type="domain" description="D-isomer specific 2-hydroxyacid dehydrogenase NAD-binding" evidence="4">
    <location>
        <begin position="117"/>
        <end position="291"/>
    </location>
</feature>
<protein>
    <submittedName>
        <fullName evidence="5">Hydroxypyruvate reductase</fullName>
        <ecNumber evidence="5">1.1.1.81</ecNumber>
    </submittedName>
</protein>
<evidence type="ECO:0000256" key="1">
    <source>
        <dbReference type="ARBA" id="ARBA00005854"/>
    </source>
</evidence>
<dbReference type="GO" id="GO:0016618">
    <property type="term" value="F:hydroxypyruvate reductase [NAD(P)H] activity"/>
    <property type="evidence" value="ECO:0007669"/>
    <property type="project" value="UniProtKB-EC"/>
</dbReference>
<dbReference type="EMBL" id="CAKMMW010000027">
    <property type="protein sequence ID" value="CAH1226945.1"/>
    <property type="molecule type" value="Genomic_DNA"/>
</dbReference>
<dbReference type="EC" id="1.1.1.81" evidence="5"/>
<dbReference type="CDD" id="cd12167">
    <property type="entry name" value="2-Hacid_dh_8"/>
    <property type="match status" value="1"/>
</dbReference>
<sequence>MKTLVTMKNPELRELLWQEATLHKLKSFSDVDFIALNEKFTSEDLAERIGEYDACITSWGSPVFTPEVLARATKLKFIGHGAGSVAAIVNEDVFETDIAVITANKVLARSTAECAFSMIFAGAWNFSSLSASLKQGKWSNNNRDTVLGVTRRVIGLVGYGEISKQVIRMLKPFHVKILLCSSYCSQDEANAQGIDLCELNDLFEQSDIVSLHNTLTDQTRGMIGSEQLKRLRNGALFVNTARGPIVQEHALLEELRTNRIKAMLDVYDREPLPVDHELLKLPNVVCLPHIGGFHGILKRELCDFIVDELKRFTEGEALQGKVTIDQYRRLTRK</sequence>
<evidence type="ECO:0000313" key="5">
    <source>
        <dbReference type="EMBL" id="CAH1226945.1"/>
    </source>
</evidence>
<dbReference type="Proteomes" id="UP000838821">
    <property type="component" value="Unassembled WGS sequence"/>
</dbReference>
<dbReference type="PANTHER" id="PTHR42789">
    <property type="entry name" value="D-ISOMER SPECIFIC 2-HYDROXYACID DEHYDROGENASE FAMILY PROTEIN (AFU_ORTHOLOGUE AFUA_6G10090)"/>
    <property type="match status" value="1"/>
</dbReference>
<gene>
    <name evidence="5" type="ORF">PAECIP111891_06035</name>
</gene>
<dbReference type="SUPFAM" id="SSF51735">
    <property type="entry name" value="NAD(P)-binding Rossmann-fold domains"/>
    <property type="match status" value="1"/>
</dbReference>
<organism evidence="5 6">
    <name type="scientific">Paenibacillus allorhizoplanae</name>
    <dbReference type="NCBI Taxonomy" id="2905648"/>
    <lineage>
        <taxon>Bacteria</taxon>
        <taxon>Bacillati</taxon>
        <taxon>Bacillota</taxon>
        <taxon>Bacilli</taxon>
        <taxon>Bacillales</taxon>
        <taxon>Paenibacillaceae</taxon>
        <taxon>Paenibacillus</taxon>
    </lineage>
</organism>
<evidence type="ECO:0000259" key="4">
    <source>
        <dbReference type="Pfam" id="PF02826"/>
    </source>
</evidence>
<keyword evidence="6" id="KW-1185">Reference proteome</keyword>
<dbReference type="InterPro" id="IPR036291">
    <property type="entry name" value="NAD(P)-bd_dom_sf"/>
</dbReference>
<dbReference type="Pfam" id="PF02826">
    <property type="entry name" value="2-Hacid_dh_C"/>
    <property type="match status" value="1"/>
</dbReference>